<accession>A0A840Y6J8</accession>
<keyword evidence="2" id="KW-1185">Reference proteome</keyword>
<evidence type="ECO:0000313" key="1">
    <source>
        <dbReference type="EMBL" id="MBB5694389.1"/>
    </source>
</evidence>
<organism evidence="1 2">
    <name type="scientific">Muricoccus pecuniae</name>
    <dbReference type="NCBI Taxonomy" id="693023"/>
    <lineage>
        <taxon>Bacteria</taxon>
        <taxon>Pseudomonadati</taxon>
        <taxon>Pseudomonadota</taxon>
        <taxon>Alphaproteobacteria</taxon>
        <taxon>Acetobacterales</taxon>
        <taxon>Roseomonadaceae</taxon>
        <taxon>Muricoccus</taxon>
    </lineage>
</organism>
<sequence>MAVVTHRDAPARVAHLAAWIVAFHGSTDHPAPCSPEELGAHGSLAGFIVTAVVFSNGRF</sequence>
<gene>
    <name evidence="1" type="ORF">FHS87_002435</name>
</gene>
<dbReference type="RefSeq" id="WP_184518438.1">
    <property type="nucleotide sequence ID" value="NZ_JACIJD010000010.1"/>
</dbReference>
<dbReference type="EMBL" id="JACIJD010000010">
    <property type="protein sequence ID" value="MBB5694389.1"/>
    <property type="molecule type" value="Genomic_DNA"/>
</dbReference>
<dbReference type="AlphaFoldDB" id="A0A840Y6J8"/>
<protein>
    <submittedName>
        <fullName evidence="1">Uncharacterized protein</fullName>
    </submittedName>
</protein>
<evidence type="ECO:0000313" key="2">
    <source>
        <dbReference type="Proteomes" id="UP000580654"/>
    </source>
</evidence>
<reference evidence="1 2" key="1">
    <citation type="submission" date="2020-08" db="EMBL/GenBank/DDBJ databases">
        <title>Genomic Encyclopedia of Type Strains, Phase IV (KMG-IV): sequencing the most valuable type-strain genomes for metagenomic binning, comparative biology and taxonomic classification.</title>
        <authorList>
            <person name="Goeker M."/>
        </authorList>
    </citation>
    <scope>NUCLEOTIDE SEQUENCE [LARGE SCALE GENOMIC DNA]</scope>
    <source>
        <strain evidence="1 2">DSM 25622</strain>
    </source>
</reference>
<proteinExistence type="predicted"/>
<name>A0A840Y6J8_9PROT</name>
<dbReference type="Proteomes" id="UP000580654">
    <property type="component" value="Unassembled WGS sequence"/>
</dbReference>
<comment type="caution">
    <text evidence="1">The sequence shown here is derived from an EMBL/GenBank/DDBJ whole genome shotgun (WGS) entry which is preliminary data.</text>
</comment>